<reference evidence="1" key="1">
    <citation type="submission" date="2021-02" db="EMBL/GenBank/DDBJ databases">
        <title>First Annotated Genome of the Yellow-green Alga Tribonema minus.</title>
        <authorList>
            <person name="Mahan K.M."/>
        </authorList>
    </citation>
    <scope>NUCLEOTIDE SEQUENCE</scope>
    <source>
        <strain evidence="1">UTEX B ZZ1240</strain>
    </source>
</reference>
<keyword evidence="2" id="KW-1185">Reference proteome</keyword>
<proteinExistence type="predicted"/>
<evidence type="ECO:0000313" key="1">
    <source>
        <dbReference type="EMBL" id="KAG5175282.1"/>
    </source>
</evidence>
<name>A0A835YK26_9STRA</name>
<accession>A0A835YK26</accession>
<gene>
    <name evidence="1" type="ORF">JKP88DRAFT_283780</name>
</gene>
<sequence length="139" mass="15054">MPAYVLTGALATKTITVIPVDHGLPRGPVPDFPDTIRSMTLFKVRSNIGPLPKQLDSLTFTAALVWDGTPLTSALDSLPESLRVLKLDAVSDLMDIALLPRLATLRLCGVRRLGPLPASLTSILLEHCWLPAALQLPRR</sequence>
<dbReference type="AlphaFoldDB" id="A0A835YK26"/>
<comment type="caution">
    <text evidence="1">The sequence shown here is derived from an EMBL/GenBank/DDBJ whole genome shotgun (WGS) entry which is preliminary data.</text>
</comment>
<protein>
    <recommendedName>
        <fullName evidence="3">Leucine-rich repeat domain-containing protein</fullName>
    </recommendedName>
</protein>
<dbReference type="Proteomes" id="UP000664859">
    <property type="component" value="Unassembled WGS sequence"/>
</dbReference>
<organism evidence="1 2">
    <name type="scientific">Tribonema minus</name>
    <dbReference type="NCBI Taxonomy" id="303371"/>
    <lineage>
        <taxon>Eukaryota</taxon>
        <taxon>Sar</taxon>
        <taxon>Stramenopiles</taxon>
        <taxon>Ochrophyta</taxon>
        <taxon>PX clade</taxon>
        <taxon>Xanthophyceae</taxon>
        <taxon>Tribonematales</taxon>
        <taxon>Tribonemataceae</taxon>
        <taxon>Tribonema</taxon>
    </lineage>
</organism>
<dbReference type="EMBL" id="JAFCMP010000552">
    <property type="protein sequence ID" value="KAG5175282.1"/>
    <property type="molecule type" value="Genomic_DNA"/>
</dbReference>
<evidence type="ECO:0000313" key="2">
    <source>
        <dbReference type="Proteomes" id="UP000664859"/>
    </source>
</evidence>
<evidence type="ECO:0008006" key="3">
    <source>
        <dbReference type="Google" id="ProtNLM"/>
    </source>
</evidence>